<protein>
    <submittedName>
        <fullName evidence="5">Putative repeat protein (TIGR01451 family)</fullName>
    </submittedName>
</protein>
<dbReference type="AlphaFoldDB" id="A0A7X0P2N0"/>
<evidence type="ECO:0000256" key="1">
    <source>
        <dbReference type="SAM" id="MobiDB-lite"/>
    </source>
</evidence>
<gene>
    <name evidence="5" type="ORF">HD593_008949</name>
</gene>
<feature type="domain" description="DUF11" evidence="4">
    <location>
        <begin position="66"/>
        <end position="167"/>
    </location>
</feature>
<evidence type="ECO:0000256" key="3">
    <source>
        <dbReference type="SAM" id="SignalP"/>
    </source>
</evidence>
<feature type="compositionally biased region" description="Basic and acidic residues" evidence="1">
    <location>
        <begin position="277"/>
        <end position="286"/>
    </location>
</feature>
<keyword evidence="2" id="KW-0472">Membrane</keyword>
<feature type="transmembrane region" description="Helical" evidence="2">
    <location>
        <begin position="360"/>
        <end position="380"/>
    </location>
</feature>
<dbReference type="EMBL" id="JACHMI010000001">
    <property type="protein sequence ID" value="MBB6554154.1"/>
    <property type="molecule type" value="Genomic_DNA"/>
</dbReference>
<dbReference type="GO" id="GO:0005975">
    <property type="term" value="P:carbohydrate metabolic process"/>
    <property type="evidence" value="ECO:0007669"/>
    <property type="project" value="UniProtKB-ARBA"/>
</dbReference>
<keyword evidence="6" id="KW-1185">Reference proteome</keyword>
<dbReference type="Pfam" id="PF01345">
    <property type="entry name" value="DUF11"/>
    <property type="match status" value="2"/>
</dbReference>
<evidence type="ECO:0000256" key="2">
    <source>
        <dbReference type="SAM" id="Phobius"/>
    </source>
</evidence>
<feature type="region of interest" description="Disordered" evidence="1">
    <location>
        <begin position="23"/>
        <end position="62"/>
    </location>
</feature>
<keyword evidence="2" id="KW-1133">Transmembrane helix</keyword>
<keyword evidence="3" id="KW-0732">Signal</keyword>
<evidence type="ECO:0000313" key="6">
    <source>
        <dbReference type="Proteomes" id="UP000565579"/>
    </source>
</evidence>
<dbReference type="Proteomes" id="UP000565579">
    <property type="component" value="Unassembled WGS sequence"/>
</dbReference>
<feature type="domain" description="DUF11" evidence="4">
    <location>
        <begin position="186"/>
        <end position="291"/>
    </location>
</feature>
<dbReference type="Gene3D" id="2.60.40.10">
    <property type="entry name" value="Immunoglobulins"/>
    <property type="match status" value="1"/>
</dbReference>
<evidence type="ECO:0000259" key="4">
    <source>
        <dbReference type="Pfam" id="PF01345"/>
    </source>
</evidence>
<dbReference type="PANTHER" id="PTHR34819:SF3">
    <property type="entry name" value="CELL SURFACE PROTEIN"/>
    <property type="match status" value="1"/>
</dbReference>
<reference evidence="5 6" key="1">
    <citation type="submission" date="2020-08" db="EMBL/GenBank/DDBJ databases">
        <title>Sequencing the genomes of 1000 actinobacteria strains.</title>
        <authorList>
            <person name="Klenk H.-P."/>
        </authorList>
    </citation>
    <scope>NUCLEOTIDE SEQUENCE [LARGE SCALE GENOMIC DNA]</scope>
    <source>
        <strain evidence="5 6">DSM 43768</strain>
    </source>
</reference>
<comment type="caution">
    <text evidence="5">The sequence shown here is derived from an EMBL/GenBank/DDBJ whole genome shotgun (WGS) entry which is preliminary data.</text>
</comment>
<feature type="signal peptide" evidence="3">
    <location>
        <begin position="1"/>
        <end position="21"/>
    </location>
</feature>
<dbReference type="InterPro" id="IPR051172">
    <property type="entry name" value="Chlamydia_OmcB"/>
</dbReference>
<accession>A0A7X0P2N0</accession>
<name>A0A7X0P2N0_9ACTN</name>
<organism evidence="5 6">
    <name type="scientific">Nonomuraea rubra</name>
    <dbReference type="NCBI Taxonomy" id="46180"/>
    <lineage>
        <taxon>Bacteria</taxon>
        <taxon>Bacillati</taxon>
        <taxon>Actinomycetota</taxon>
        <taxon>Actinomycetes</taxon>
        <taxon>Streptosporangiales</taxon>
        <taxon>Streptosporangiaceae</taxon>
        <taxon>Nonomuraea</taxon>
    </lineage>
</organism>
<feature type="compositionally biased region" description="Pro residues" evidence="1">
    <location>
        <begin position="30"/>
        <end position="60"/>
    </location>
</feature>
<keyword evidence="2" id="KW-0812">Transmembrane</keyword>
<dbReference type="NCBIfam" id="TIGR01451">
    <property type="entry name" value="B_ant_repeat"/>
    <property type="match status" value="1"/>
</dbReference>
<dbReference type="InterPro" id="IPR001434">
    <property type="entry name" value="OmcB-like_DUF11"/>
</dbReference>
<dbReference type="RefSeq" id="WP_185108805.1">
    <property type="nucleotide sequence ID" value="NZ_JACHMI010000001.1"/>
</dbReference>
<evidence type="ECO:0000313" key="5">
    <source>
        <dbReference type="EMBL" id="MBB6554154.1"/>
    </source>
</evidence>
<dbReference type="InterPro" id="IPR013783">
    <property type="entry name" value="Ig-like_fold"/>
</dbReference>
<sequence length="390" mass="39423">MGGRPRIAALIALAALAGGWAAPVTSPGRAPLPPDSQPGPDPAQGPGPTPLPEEPAPSPSPIGAVLRITARVAPDPVIIGTESVYTLTVANTGDTDANDVIVAAVLDHNLTPGGLPGACSLTGRTIACGGPGLTVPAGRSTTYELPVTTDPALGDGTPLTTRAHVTAPGVPGDAAQLTTEAVTRADVELSKTAPASTDGTITYTLTVTNHGPSQATDVTVHDPTRATIADRPAECPGGGPALSCPIGPLPPNESRTLTFTVTPRTTGVIENCATVRTGDREHRTSDNRSCAETLVERPAPAPSRSPGKPGRDEEPEVVADASPEPTPATGKAAASAADRNDVPPPAHHTTPELPLTGASVWMLGLGVAVLLAIGLLVRYFSRRDEPGPDS</sequence>
<feature type="region of interest" description="Disordered" evidence="1">
    <location>
        <begin position="275"/>
        <end position="351"/>
    </location>
</feature>
<dbReference type="PANTHER" id="PTHR34819">
    <property type="entry name" value="LARGE CYSTEINE-RICH PERIPLASMIC PROTEIN OMCB"/>
    <property type="match status" value="1"/>
</dbReference>
<feature type="chain" id="PRO_5030619091" evidence="3">
    <location>
        <begin position="22"/>
        <end position="390"/>
    </location>
</feature>
<dbReference type="InterPro" id="IPR047589">
    <property type="entry name" value="DUF11_rpt"/>
</dbReference>
<proteinExistence type="predicted"/>